<reference evidence="1 2" key="1">
    <citation type="submission" date="2019-03" db="EMBL/GenBank/DDBJ databases">
        <title>New insights into Acidothiobacillus thiooxidans sulfur metabolism through coupled gene expression, solution geochemistry, microscopy and spectroscopy analyses.</title>
        <authorList>
            <person name="Camacho D."/>
            <person name="Frazao R."/>
            <person name="Fouillen A."/>
            <person name="Nanci A."/>
            <person name="Lang B.F."/>
            <person name="Apte S.C."/>
            <person name="Baron C."/>
            <person name="Warren L.A."/>
        </authorList>
    </citation>
    <scope>NUCLEOTIDE SEQUENCE [LARGE SCALE GENOMIC DNA]</scope>
    <source>
        <strain evidence="1 2">ATCC 19377</strain>
    </source>
</reference>
<name>A0A543Q568_ACITH</name>
<dbReference type="Proteomes" id="UP000315403">
    <property type="component" value="Unassembled WGS sequence"/>
</dbReference>
<evidence type="ECO:0000313" key="2">
    <source>
        <dbReference type="Proteomes" id="UP000315403"/>
    </source>
</evidence>
<evidence type="ECO:0000313" key="1">
    <source>
        <dbReference type="EMBL" id="TQN51477.1"/>
    </source>
</evidence>
<comment type="caution">
    <text evidence="1">The sequence shown here is derived from an EMBL/GenBank/DDBJ whole genome shotgun (WGS) entry which is preliminary data.</text>
</comment>
<dbReference type="EMBL" id="SZUV01000001">
    <property type="protein sequence ID" value="TQN51477.1"/>
    <property type="molecule type" value="Genomic_DNA"/>
</dbReference>
<proteinExistence type="predicted"/>
<dbReference type="RefSeq" id="WP_142087465.1">
    <property type="nucleotide sequence ID" value="NZ_SZUV01000001.1"/>
</dbReference>
<sequence length="167" mass="19043">MLLRHTELVLTAIQSFGWTQSEASWGTRSVTEPEILDPFPNGKTRLNGSQPPIPRMLGLIERHKNFLTLDAHQVKALKAIKRSYWLQYRRQFQRSLLHGAALHNAITTGNHEQDIPDLSRALEQDRQMIGQIVARVTTKLDALLSSAQKQRVHAFSSSSPYRQFGFQ</sequence>
<gene>
    <name evidence="1" type="ORF">DLNHIDIE_01350</name>
</gene>
<accession>A0A543Q568</accession>
<dbReference type="AlphaFoldDB" id="A0A543Q568"/>
<protein>
    <submittedName>
        <fullName evidence="1">Uncharacterized protein</fullName>
    </submittedName>
</protein>
<organism evidence="1 2">
    <name type="scientific">Acidithiobacillus thiooxidans ATCC 19377</name>
    <dbReference type="NCBI Taxonomy" id="637390"/>
    <lineage>
        <taxon>Bacteria</taxon>
        <taxon>Pseudomonadati</taxon>
        <taxon>Pseudomonadota</taxon>
        <taxon>Acidithiobacillia</taxon>
        <taxon>Acidithiobacillales</taxon>
        <taxon>Acidithiobacillaceae</taxon>
        <taxon>Acidithiobacillus</taxon>
    </lineage>
</organism>